<accession>A0A9W7ZST0</accession>
<feature type="compositionally biased region" description="Basic residues" evidence="1">
    <location>
        <begin position="114"/>
        <end position="126"/>
    </location>
</feature>
<feature type="region of interest" description="Disordered" evidence="1">
    <location>
        <begin position="1"/>
        <end position="30"/>
    </location>
</feature>
<evidence type="ECO:0000256" key="1">
    <source>
        <dbReference type="SAM" id="MobiDB-lite"/>
    </source>
</evidence>
<proteinExistence type="predicted"/>
<dbReference type="AlphaFoldDB" id="A0A9W7ZST0"/>
<organism evidence="2 3">
    <name type="scientific">Mycoemilia scoparia</name>
    <dbReference type="NCBI Taxonomy" id="417184"/>
    <lineage>
        <taxon>Eukaryota</taxon>
        <taxon>Fungi</taxon>
        <taxon>Fungi incertae sedis</taxon>
        <taxon>Zoopagomycota</taxon>
        <taxon>Kickxellomycotina</taxon>
        <taxon>Kickxellomycetes</taxon>
        <taxon>Kickxellales</taxon>
        <taxon>Kickxellaceae</taxon>
        <taxon>Mycoemilia</taxon>
    </lineage>
</organism>
<reference evidence="2" key="1">
    <citation type="submission" date="2022-07" db="EMBL/GenBank/DDBJ databases">
        <title>Phylogenomic reconstructions and comparative analyses of Kickxellomycotina fungi.</title>
        <authorList>
            <person name="Reynolds N.K."/>
            <person name="Stajich J.E."/>
            <person name="Barry K."/>
            <person name="Grigoriev I.V."/>
            <person name="Crous P."/>
            <person name="Smith M.E."/>
        </authorList>
    </citation>
    <scope>NUCLEOTIDE SEQUENCE</scope>
    <source>
        <strain evidence="2">NBRC 100468</strain>
    </source>
</reference>
<gene>
    <name evidence="2" type="ORF">H4219_004277</name>
</gene>
<evidence type="ECO:0000313" key="2">
    <source>
        <dbReference type="EMBL" id="KAJ1915539.1"/>
    </source>
</evidence>
<comment type="caution">
    <text evidence="2">The sequence shown here is derived from an EMBL/GenBank/DDBJ whole genome shotgun (WGS) entry which is preliminary data.</text>
</comment>
<sequence>MSMSEKQHPGHMTSANSKTGSRGKKRKCFVEDKSIMMGILEKVNTNYESNLKKKLDKQNQDKKEQKERDQRIAKNHKAKKEKLDAMKQKMTQKSAKKSTKTDKKSLIPEPKSPKTVKKRKSVTFSM</sequence>
<dbReference type="Proteomes" id="UP001150538">
    <property type="component" value="Unassembled WGS sequence"/>
</dbReference>
<evidence type="ECO:0000313" key="3">
    <source>
        <dbReference type="Proteomes" id="UP001150538"/>
    </source>
</evidence>
<feature type="region of interest" description="Disordered" evidence="1">
    <location>
        <begin position="51"/>
        <end position="126"/>
    </location>
</feature>
<protein>
    <submittedName>
        <fullName evidence="2">Uncharacterized protein</fullName>
    </submittedName>
</protein>
<keyword evidence="3" id="KW-1185">Reference proteome</keyword>
<dbReference type="EMBL" id="JANBPU010000142">
    <property type="protein sequence ID" value="KAJ1915539.1"/>
    <property type="molecule type" value="Genomic_DNA"/>
</dbReference>
<feature type="compositionally biased region" description="Basic and acidic residues" evidence="1">
    <location>
        <begin position="51"/>
        <end position="72"/>
    </location>
</feature>
<name>A0A9W7ZST0_9FUNG</name>